<dbReference type="EMBL" id="ACEB01000020">
    <property type="protein sequence ID" value="EEG27154.1"/>
    <property type="molecule type" value="Genomic_DNA"/>
</dbReference>
<reference evidence="1 2" key="1">
    <citation type="submission" date="2009-01" db="EMBL/GenBank/DDBJ databases">
        <authorList>
            <person name="Fulton L."/>
            <person name="Clifton S."/>
            <person name="Chinwalla A.T."/>
            <person name="Mitreva M."/>
            <person name="Sodergren E."/>
            <person name="Weinstock G."/>
            <person name="Clifton S."/>
            <person name="Dooling D.J."/>
            <person name="Fulton B."/>
            <person name="Minx P."/>
            <person name="Pepin K.H."/>
            <person name="Johnson M."/>
            <person name="Bhonagiri V."/>
            <person name="Nash W.E."/>
            <person name="Mardis E.R."/>
            <person name="Wilson R.K."/>
        </authorList>
    </citation>
    <scope>NUCLEOTIDE SEQUENCE [LARGE SCALE GENOMIC DNA]</scope>
    <source>
        <strain evidence="1 2">ATCC 33806</strain>
    </source>
</reference>
<dbReference type="AlphaFoldDB" id="C0E2L9"/>
<gene>
    <name evidence="1" type="ORF">CORMATOL_01224</name>
</gene>
<comment type="caution">
    <text evidence="1">The sequence shown here is derived from an EMBL/GenBank/DDBJ whole genome shotgun (WGS) entry which is preliminary data.</text>
</comment>
<organism evidence="1 2">
    <name type="scientific">Corynebacterium matruchotii ATCC 33806</name>
    <dbReference type="NCBI Taxonomy" id="566549"/>
    <lineage>
        <taxon>Bacteria</taxon>
        <taxon>Bacillati</taxon>
        <taxon>Actinomycetota</taxon>
        <taxon>Actinomycetes</taxon>
        <taxon>Mycobacteriales</taxon>
        <taxon>Corynebacteriaceae</taxon>
        <taxon>Corynebacterium</taxon>
    </lineage>
</organism>
<protein>
    <submittedName>
        <fullName evidence="1">Uncharacterized protein</fullName>
    </submittedName>
</protein>
<dbReference type="HOGENOM" id="CLU_3116878_0_0_11"/>
<evidence type="ECO:0000313" key="2">
    <source>
        <dbReference type="Proteomes" id="UP000006247"/>
    </source>
</evidence>
<accession>C0E2L9</accession>
<proteinExistence type="predicted"/>
<evidence type="ECO:0000313" key="1">
    <source>
        <dbReference type="EMBL" id="EEG27154.1"/>
    </source>
</evidence>
<sequence length="50" mass="5962">MLSRHDMHNLLQLWYINFRLLSKNLGHESSQSRFSNTILDGVCSFDFLFE</sequence>
<dbReference type="Proteomes" id="UP000006247">
    <property type="component" value="Unassembled WGS sequence"/>
</dbReference>
<name>C0E2L9_9CORY</name>